<name>A0A1Q5Q468_9ACTO</name>
<accession>A0A1Q5Q468</accession>
<evidence type="ECO:0008006" key="4">
    <source>
        <dbReference type="Google" id="ProtNLM"/>
    </source>
</evidence>
<gene>
    <name evidence="2" type="ORF">BSZ39_03365</name>
</gene>
<sequence>MRRAHRLSSRLHHLAARAHGLAARATTRRLALSERGSATAEYAIAALAAAAFAALLIAVVSSPEIRGLLTGIISKALNTK</sequence>
<keyword evidence="1" id="KW-1133">Transmembrane helix</keyword>
<keyword evidence="1" id="KW-0472">Membrane</keyword>
<keyword evidence="1" id="KW-0812">Transmembrane</keyword>
<evidence type="ECO:0000313" key="3">
    <source>
        <dbReference type="Proteomes" id="UP000185628"/>
    </source>
</evidence>
<evidence type="ECO:0000313" key="2">
    <source>
        <dbReference type="EMBL" id="OKL54595.1"/>
    </source>
</evidence>
<proteinExistence type="predicted"/>
<organism evidence="2 3">
    <name type="scientific">Bowdeniella nasicola</name>
    <dbReference type="NCBI Taxonomy" id="208480"/>
    <lineage>
        <taxon>Bacteria</taxon>
        <taxon>Bacillati</taxon>
        <taxon>Actinomycetota</taxon>
        <taxon>Actinomycetes</taxon>
        <taxon>Actinomycetales</taxon>
        <taxon>Actinomycetaceae</taxon>
        <taxon>Bowdeniella</taxon>
    </lineage>
</organism>
<feature type="transmembrane region" description="Helical" evidence="1">
    <location>
        <begin position="42"/>
        <end position="60"/>
    </location>
</feature>
<evidence type="ECO:0000256" key="1">
    <source>
        <dbReference type="SAM" id="Phobius"/>
    </source>
</evidence>
<dbReference type="InterPro" id="IPR025338">
    <property type="entry name" value="DUF4244"/>
</dbReference>
<comment type="caution">
    <text evidence="2">The sequence shown here is derived from an EMBL/GenBank/DDBJ whole genome shotgun (WGS) entry which is preliminary data.</text>
</comment>
<reference evidence="3" key="1">
    <citation type="submission" date="2016-12" db="EMBL/GenBank/DDBJ databases">
        <authorList>
            <person name="Meng X."/>
        </authorList>
    </citation>
    <scope>NUCLEOTIDE SEQUENCE [LARGE SCALE GENOMIC DNA]</scope>
    <source>
        <strain evidence="3">DSM 19116</strain>
    </source>
</reference>
<dbReference type="EMBL" id="MQVR01000012">
    <property type="protein sequence ID" value="OKL54595.1"/>
    <property type="molecule type" value="Genomic_DNA"/>
</dbReference>
<keyword evidence="3" id="KW-1185">Reference proteome</keyword>
<dbReference type="STRING" id="208480.SAMN02910418_00522"/>
<dbReference type="AlphaFoldDB" id="A0A1Q5Q468"/>
<dbReference type="Proteomes" id="UP000185628">
    <property type="component" value="Unassembled WGS sequence"/>
</dbReference>
<dbReference type="Pfam" id="PF14029">
    <property type="entry name" value="DUF4244"/>
    <property type="match status" value="1"/>
</dbReference>
<protein>
    <recommendedName>
        <fullName evidence="4">DUF4244 domain-containing protein</fullName>
    </recommendedName>
</protein>